<gene>
    <name evidence="2" type="ORF">J3495_18105</name>
</gene>
<sequence length="186" mass="21359">MNQLINITENNGTKVVSARELHIFVESRQEFASWIKNRIDKYGLIENEDFEVFDNFIKNPEGGRPLKEYALKIDTAKELAMVEANDKGKQARRYFIAIEKQAKTPQPVMLDKNHQHLTLLSLMKQQLRKGDMKAIALENGFTYDAVRNIFYGSSRRPEVIKAVFEKALANKKTIGVNTQAMINQLN</sequence>
<dbReference type="RefSeq" id="WP_210668237.1">
    <property type="nucleotide sequence ID" value="NZ_JAGFBV010000043.1"/>
</dbReference>
<accession>A0A941AY66</accession>
<evidence type="ECO:0000313" key="3">
    <source>
        <dbReference type="Proteomes" id="UP000675047"/>
    </source>
</evidence>
<evidence type="ECO:0000313" key="2">
    <source>
        <dbReference type="EMBL" id="MBP4139990.1"/>
    </source>
</evidence>
<dbReference type="InterPro" id="IPR013557">
    <property type="entry name" value="AntA/B_antirep"/>
</dbReference>
<name>A0A941AY66_9FLAO</name>
<evidence type="ECO:0000259" key="1">
    <source>
        <dbReference type="Pfam" id="PF08346"/>
    </source>
</evidence>
<dbReference type="Proteomes" id="UP000675047">
    <property type="component" value="Unassembled WGS sequence"/>
</dbReference>
<comment type="caution">
    <text evidence="2">The sequence shown here is derived from an EMBL/GenBank/DDBJ whole genome shotgun (WGS) entry which is preliminary data.</text>
</comment>
<dbReference type="PANTHER" id="PTHR36180:SF1">
    <property type="entry name" value="ANTA_ANTB ANTIREPRESSOR DOMAIN-CONTAINING PROTEIN"/>
    <property type="match status" value="1"/>
</dbReference>
<reference evidence="2 3" key="1">
    <citation type="submission" date="2021-03" db="EMBL/GenBank/DDBJ databases">
        <title>Flavobacterium Flabelliformis Sp. Nov. And Flavobacterium Geliluteum Sp. Nov., Two Novel Multidrug Resistant Psychrophilic Species Isolated From Antarctica.</title>
        <authorList>
            <person name="Kralova S."/>
            <person name="Busse H.J."/>
            <person name="Bezdicek M."/>
            <person name="Nykrynova M."/>
            <person name="Kroupova E."/>
            <person name="Krsek D."/>
            <person name="Sedlacek I."/>
        </authorList>
    </citation>
    <scope>NUCLEOTIDE SEQUENCE [LARGE SCALE GENOMIC DNA]</scope>
    <source>
        <strain evidence="2 3">P7388</strain>
    </source>
</reference>
<dbReference type="PANTHER" id="PTHR36180">
    <property type="entry name" value="DNA-BINDING PROTEIN-RELATED-RELATED"/>
    <property type="match status" value="1"/>
</dbReference>
<protein>
    <submittedName>
        <fullName evidence="2">AntA/AntB antirepressor family protein</fullName>
    </submittedName>
</protein>
<dbReference type="Pfam" id="PF08346">
    <property type="entry name" value="AntA"/>
    <property type="match status" value="1"/>
</dbReference>
<feature type="domain" description="AntA/AntB antirepressor" evidence="1">
    <location>
        <begin position="16"/>
        <end position="85"/>
    </location>
</feature>
<keyword evidence="3" id="KW-1185">Reference proteome</keyword>
<organism evidence="2 3">
    <name type="scientific">Flavobacterium geliluteum</name>
    <dbReference type="NCBI Taxonomy" id="2816120"/>
    <lineage>
        <taxon>Bacteria</taxon>
        <taxon>Pseudomonadati</taxon>
        <taxon>Bacteroidota</taxon>
        <taxon>Flavobacteriia</taxon>
        <taxon>Flavobacteriales</taxon>
        <taxon>Flavobacteriaceae</taxon>
        <taxon>Flavobacterium</taxon>
    </lineage>
</organism>
<dbReference type="EMBL" id="JAGFBV010000043">
    <property type="protein sequence ID" value="MBP4139990.1"/>
    <property type="molecule type" value="Genomic_DNA"/>
</dbReference>
<proteinExistence type="predicted"/>
<dbReference type="AlphaFoldDB" id="A0A941AY66"/>